<dbReference type="InterPro" id="IPR022742">
    <property type="entry name" value="Hydrolase_4"/>
</dbReference>
<dbReference type="ESTHER" id="phatc-b7fry8">
    <property type="family name" value="6_AlphaBeta_hydrolase"/>
</dbReference>
<reference evidence="3" key="2">
    <citation type="submission" date="2008-08" db="EMBL/GenBank/DDBJ databases">
        <authorList>
            <consortium name="Diatom Consortium"/>
            <person name="Grigoriev I."/>
            <person name="Grimwood J."/>
            <person name="Kuo A."/>
            <person name="Otillar R.P."/>
            <person name="Salamov A."/>
            <person name="Detter J.C."/>
            <person name="Lindquist E."/>
            <person name="Shapiro H."/>
            <person name="Lucas S."/>
            <person name="Glavina del Rio T."/>
            <person name="Pitluck S."/>
            <person name="Rokhsar D."/>
            <person name="Bowler C."/>
        </authorList>
    </citation>
    <scope>GENOME REANNOTATION</scope>
    <source>
        <strain evidence="3">CCAP 1055/1</strain>
    </source>
</reference>
<dbReference type="RefSeq" id="XP_002177577.1">
    <property type="nucleotide sequence ID" value="XM_002177541.1"/>
</dbReference>
<organism evidence="2 3">
    <name type="scientific">Phaeodactylum tricornutum (strain CCAP 1055/1)</name>
    <dbReference type="NCBI Taxonomy" id="556484"/>
    <lineage>
        <taxon>Eukaryota</taxon>
        <taxon>Sar</taxon>
        <taxon>Stramenopiles</taxon>
        <taxon>Ochrophyta</taxon>
        <taxon>Bacillariophyta</taxon>
        <taxon>Bacillariophyceae</taxon>
        <taxon>Bacillariophycidae</taxon>
        <taxon>Naviculales</taxon>
        <taxon>Phaeodactylaceae</taxon>
        <taxon>Phaeodactylum</taxon>
    </lineage>
</organism>
<keyword evidence="3" id="KW-1185">Reference proteome</keyword>
<dbReference type="InterPro" id="IPR051044">
    <property type="entry name" value="MAG_DAG_Lipase"/>
</dbReference>
<dbReference type="STRING" id="556484.B7FRY8"/>
<dbReference type="InParanoid" id="B7FRY8"/>
<dbReference type="eggNOG" id="KOG1455">
    <property type="taxonomic scope" value="Eukaryota"/>
</dbReference>
<dbReference type="Proteomes" id="UP000000759">
    <property type="component" value="Chromosome 2"/>
</dbReference>
<dbReference type="InterPro" id="IPR029058">
    <property type="entry name" value="AB_hydrolase_fold"/>
</dbReference>
<dbReference type="PANTHER" id="PTHR11614">
    <property type="entry name" value="PHOSPHOLIPASE-RELATED"/>
    <property type="match status" value="1"/>
</dbReference>
<dbReference type="AlphaFoldDB" id="B7FRY8"/>
<reference evidence="2 3" key="1">
    <citation type="journal article" date="2008" name="Nature">
        <title>The Phaeodactylum genome reveals the evolutionary history of diatom genomes.</title>
        <authorList>
            <person name="Bowler C."/>
            <person name="Allen A.E."/>
            <person name="Badger J.H."/>
            <person name="Grimwood J."/>
            <person name="Jabbari K."/>
            <person name="Kuo A."/>
            <person name="Maheswari U."/>
            <person name="Martens C."/>
            <person name="Maumus F."/>
            <person name="Otillar R.P."/>
            <person name="Rayko E."/>
            <person name="Salamov A."/>
            <person name="Vandepoele K."/>
            <person name="Beszteri B."/>
            <person name="Gruber A."/>
            <person name="Heijde M."/>
            <person name="Katinka M."/>
            <person name="Mock T."/>
            <person name="Valentin K."/>
            <person name="Verret F."/>
            <person name="Berges J.A."/>
            <person name="Brownlee C."/>
            <person name="Cadoret J.P."/>
            <person name="Chiovitti A."/>
            <person name="Choi C.J."/>
            <person name="Coesel S."/>
            <person name="De Martino A."/>
            <person name="Detter J.C."/>
            <person name="Durkin C."/>
            <person name="Falciatore A."/>
            <person name="Fournet J."/>
            <person name="Haruta M."/>
            <person name="Huysman M.J."/>
            <person name="Jenkins B.D."/>
            <person name="Jiroutova K."/>
            <person name="Jorgensen R.E."/>
            <person name="Joubert Y."/>
            <person name="Kaplan A."/>
            <person name="Kroger N."/>
            <person name="Kroth P.G."/>
            <person name="La Roche J."/>
            <person name="Lindquist E."/>
            <person name="Lommer M."/>
            <person name="Martin-Jezequel V."/>
            <person name="Lopez P.J."/>
            <person name="Lucas S."/>
            <person name="Mangogna M."/>
            <person name="McGinnis K."/>
            <person name="Medlin L.K."/>
            <person name="Montsant A."/>
            <person name="Oudot-Le Secq M.P."/>
            <person name="Napoli C."/>
            <person name="Obornik M."/>
            <person name="Parker M.S."/>
            <person name="Petit J.L."/>
            <person name="Porcel B.M."/>
            <person name="Poulsen N."/>
            <person name="Robison M."/>
            <person name="Rychlewski L."/>
            <person name="Rynearson T.A."/>
            <person name="Schmutz J."/>
            <person name="Shapiro H."/>
            <person name="Siaut M."/>
            <person name="Stanley M."/>
            <person name="Sussman M.R."/>
            <person name="Taylor A.R."/>
            <person name="Vardi A."/>
            <person name="von Dassow P."/>
            <person name="Vyverman W."/>
            <person name="Willis A."/>
            <person name="Wyrwicz L.S."/>
            <person name="Rokhsar D.S."/>
            <person name="Weissenbach J."/>
            <person name="Armbrust E.V."/>
            <person name="Green B.R."/>
            <person name="Van de Peer Y."/>
            <person name="Grigoriev I.V."/>
        </authorList>
    </citation>
    <scope>NUCLEOTIDE SEQUENCE [LARGE SCALE GENOMIC DNA]</scope>
    <source>
        <strain evidence="2 3">CCAP 1055/1</strain>
    </source>
</reference>
<dbReference type="OrthoDB" id="2498029at2759"/>
<dbReference type="PaxDb" id="2850-Phatr43352"/>
<dbReference type="HOGENOM" id="CLU_800408_0_0_1"/>
<evidence type="ECO:0000313" key="2">
    <source>
        <dbReference type="EMBL" id="EEC50391.1"/>
    </source>
</evidence>
<accession>B7FRY8</accession>
<evidence type="ECO:0000313" key="3">
    <source>
        <dbReference type="Proteomes" id="UP000000759"/>
    </source>
</evidence>
<dbReference type="OMA" id="MANCPAI"/>
<proteinExistence type="predicted"/>
<sequence length="347" mass="39101">MVKHTVFGVERDLDIPHQVFPNEQELTDMEAELPGCQHGWFESVHESAQLHYRKFLPENNKPPKAVVVFMHGIATHSGKGFTLNGRKLCMALLSDACNAQDWAVYAYDLYGHGFSEGKRFFIPNSWETNRQDLVNFCNLAAEDYPDVPLFIVGESYGCTLTILAAKQFQEHPETGPKNFNSIVLTAPAIIGDLPPYPVYFTLRYIMAPLFPSWRPFFMPNPVSADRIWRDPEVLAKCSTPRQRSMQIDGSGLPFRLGTAVNLVTALEAVRTKAIPGFRLPYCIIHGTEDYGVPIAGSEYMWKTAVTPATCRVFRRQPGAYHDLLSDPTAEHTMQTILDFIRAQLSKT</sequence>
<dbReference type="KEGG" id="pti:PHATRDRAFT_43352"/>
<dbReference type="GeneID" id="7197102"/>
<gene>
    <name evidence="2" type="ORF">PHATRDRAFT_43352</name>
</gene>
<protein>
    <recommendedName>
        <fullName evidence="1">Serine aminopeptidase S33 domain-containing protein</fullName>
    </recommendedName>
</protein>
<dbReference type="Gene3D" id="3.40.50.1820">
    <property type="entry name" value="alpha/beta hydrolase"/>
    <property type="match status" value="1"/>
</dbReference>
<name>B7FRY8_PHATC</name>
<dbReference type="SUPFAM" id="SSF53474">
    <property type="entry name" value="alpha/beta-Hydrolases"/>
    <property type="match status" value="1"/>
</dbReference>
<dbReference type="Pfam" id="PF12146">
    <property type="entry name" value="Hydrolase_4"/>
    <property type="match status" value="1"/>
</dbReference>
<evidence type="ECO:0000259" key="1">
    <source>
        <dbReference type="Pfam" id="PF12146"/>
    </source>
</evidence>
<feature type="domain" description="Serine aminopeptidase S33" evidence="1">
    <location>
        <begin position="62"/>
        <end position="327"/>
    </location>
</feature>
<dbReference type="EMBL" id="CM000606">
    <property type="protein sequence ID" value="EEC50391.1"/>
    <property type="molecule type" value="Genomic_DNA"/>
</dbReference>